<name>A0A6L7G738_9RHOB</name>
<dbReference type="EMBL" id="WUMU01000013">
    <property type="protein sequence ID" value="MXN18483.1"/>
    <property type="molecule type" value="Genomic_DNA"/>
</dbReference>
<comment type="caution">
    <text evidence="2">The sequence shown here is derived from an EMBL/GenBank/DDBJ whole genome shotgun (WGS) entry which is preliminary data.</text>
</comment>
<protein>
    <submittedName>
        <fullName evidence="2">Uncharacterized protein</fullName>
    </submittedName>
</protein>
<feature type="transmembrane region" description="Helical" evidence="1">
    <location>
        <begin position="32"/>
        <end position="50"/>
    </location>
</feature>
<sequence>MERIKMTCAALLMAAVGLAGLGFGLVALLVTAVIGAVAMLAARIAAPVLLKRAEAQMQAMHGAGWRDGPVIRVRMPQ</sequence>
<accession>A0A6L7G738</accession>
<keyword evidence="1" id="KW-0812">Transmembrane</keyword>
<evidence type="ECO:0000313" key="2">
    <source>
        <dbReference type="EMBL" id="MXN18483.1"/>
    </source>
</evidence>
<dbReference type="Proteomes" id="UP000477911">
    <property type="component" value="Unassembled WGS sequence"/>
</dbReference>
<reference evidence="2 3" key="1">
    <citation type="submission" date="2019-12" db="EMBL/GenBank/DDBJ databases">
        <authorList>
            <person name="Li M."/>
        </authorList>
    </citation>
    <scope>NUCLEOTIDE SEQUENCE [LARGE SCALE GENOMIC DNA]</scope>
    <source>
        <strain evidence="2 3">GBMRC 2024</strain>
    </source>
</reference>
<organism evidence="2 3">
    <name type="scientific">Pseudooceanicola albus</name>
    <dbReference type="NCBI Taxonomy" id="2692189"/>
    <lineage>
        <taxon>Bacteria</taxon>
        <taxon>Pseudomonadati</taxon>
        <taxon>Pseudomonadota</taxon>
        <taxon>Alphaproteobacteria</taxon>
        <taxon>Rhodobacterales</taxon>
        <taxon>Paracoccaceae</taxon>
        <taxon>Pseudooceanicola</taxon>
    </lineage>
</organism>
<gene>
    <name evidence="2" type="ORF">GR170_11605</name>
</gene>
<evidence type="ECO:0000256" key="1">
    <source>
        <dbReference type="SAM" id="Phobius"/>
    </source>
</evidence>
<keyword evidence="3" id="KW-1185">Reference proteome</keyword>
<keyword evidence="1" id="KW-1133">Transmembrane helix</keyword>
<evidence type="ECO:0000313" key="3">
    <source>
        <dbReference type="Proteomes" id="UP000477911"/>
    </source>
</evidence>
<keyword evidence="1" id="KW-0472">Membrane</keyword>
<dbReference type="AlphaFoldDB" id="A0A6L7G738"/>
<dbReference type="RefSeq" id="WP_160894617.1">
    <property type="nucleotide sequence ID" value="NZ_WUMU01000013.1"/>
</dbReference>
<proteinExistence type="predicted"/>